<evidence type="ECO:0000256" key="10">
    <source>
        <dbReference type="SAM" id="MobiDB-lite"/>
    </source>
</evidence>
<dbReference type="PANTHER" id="PTHR23236:SF25">
    <property type="entry name" value="RNA-BINDING PROTEIN 34"/>
    <property type="match status" value="1"/>
</dbReference>
<comment type="function">
    <text evidence="1">Involved in pre-25S rRNA processing.</text>
</comment>
<dbReference type="InterPro" id="IPR047189">
    <property type="entry name" value="RRM2_Nop12p-like"/>
</dbReference>
<dbReference type="Gene3D" id="3.30.70.330">
    <property type="match status" value="2"/>
</dbReference>
<feature type="region of interest" description="Disordered" evidence="10">
    <location>
        <begin position="1"/>
        <end position="44"/>
    </location>
</feature>
<feature type="domain" description="RRM" evidence="11">
    <location>
        <begin position="60"/>
        <end position="158"/>
    </location>
</feature>
<evidence type="ECO:0000256" key="1">
    <source>
        <dbReference type="ARBA" id="ARBA00002475"/>
    </source>
</evidence>
<comment type="subcellular location">
    <subcellularLocation>
        <location evidence="2">Nucleus</location>
        <location evidence="2">Nucleolus</location>
    </subcellularLocation>
</comment>
<feature type="compositionally biased region" description="Basic residues" evidence="10">
    <location>
        <begin position="318"/>
        <end position="328"/>
    </location>
</feature>
<feature type="compositionally biased region" description="Acidic residues" evidence="10">
    <location>
        <begin position="28"/>
        <end position="42"/>
    </location>
</feature>
<protein>
    <recommendedName>
        <fullName evidence="4">Nucleolar protein 12</fullName>
    </recommendedName>
</protein>
<dbReference type="InterPro" id="IPR000504">
    <property type="entry name" value="RRM_dom"/>
</dbReference>
<dbReference type="VEuPathDB" id="FungiDB:YALI0_F05918g"/>
<proteinExistence type="inferred from homology"/>
<dbReference type="GO" id="GO:0019843">
    <property type="term" value="F:rRNA binding"/>
    <property type="evidence" value="ECO:0007669"/>
    <property type="project" value="TreeGrafter"/>
</dbReference>
<evidence type="ECO:0000256" key="6">
    <source>
        <dbReference type="ARBA" id="ARBA00022552"/>
    </source>
</evidence>
<keyword evidence="8" id="KW-0539">Nucleus</keyword>
<dbReference type="GO" id="GO:0005730">
    <property type="term" value="C:nucleolus"/>
    <property type="evidence" value="ECO:0007669"/>
    <property type="project" value="UniProtKB-SubCell"/>
</dbReference>
<gene>
    <name evidence="12" type="ORF">B0I71DRAFT_136020</name>
</gene>
<dbReference type="EMBL" id="KZ859088">
    <property type="protein sequence ID" value="RDW23390.1"/>
    <property type="molecule type" value="Genomic_DNA"/>
</dbReference>
<feature type="domain" description="RRM" evidence="11">
    <location>
        <begin position="166"/>
        <end position="251"/>
    </location>
</feature>
<evidence type="ECO:0000256" key="5">
    <source>
        <dbReference type="ARBA" id="ARBA00022517"/>
    </source>
</evidence>
<feature type="region of interest" description="Disordered" evidence="10">
    <location>
        <begin position="237"/>
        <end position="295"/>
    </location>
</feature>
<dbReference type="CDD" id="cd12670">
    <property type="entry name" value="RRM2_Nop12p_like"/>
    <property type="match status" value="1"/>
</dbReference>
<evidence type="ECO:0000313" key="12">
    <source>
        <dbReference type="EMBL" id="RDW23390.1"/>
    </source>
</evidence>
<feature type="region of interest" description="Disordered" evidence="10">
    <location>
        <begin position="311"/>
        <end position="401"/>
    </location>
</feature>
<keyword evidence="5" id="KW-0690">Ribosome biogenesis</keyword>
<keyword evidence="7 9" id="KW-0694">RNA-binding</keyword>
<dbReference type="PROSITE" id="PS50102">
    <property type="entry name" value="RRM"/>
    <property type="match status" value="2"/>
</dbReference>
<evidence type="ECO:0000313" key="13">
    <source>
        <dbReference type="Proteomes" id="UP000256601"/>
    </source>
</evidence>
<accession>A0A371C0G4</accession>
<dbReference type="PANTHER" id="PTHR23236">
    <property type="entry name" value="EUKARYOTIC TRANSLATION INITIATION FACTOR 4B/4H"/>
    <property type="match status" value="1"/>
</dbReference>
<feature type="compositionally biased region" description="Basic and acidic residues" evidence="10">
    <location>
        <begin position="1"/>
        <end position="14"/>
    </location>
</feature>
<organism evidence="12 13">
    <name type="scientific">Yarrowia lipolytica</name>
    <name type="common">Candida lipolytica</name>
    <dbReference type="NCBI Taxonomy" id="4952"/>
    <lineage>
        <taxon>Eukaryota</taxon>
        <taxon>Fungi</taxon>
        <taxon>Dikarya</taxon>
        <taxon>Ascomycota</taxon>
        <taxon>Saccharomycotina</taxon>
        <taxon>Dipodascomycetes</taxon>
        <taxon>Dipodascales</taxon>
        <taxon>Dipodascales incertae sedis</taxon>
        <taxon>Yarrowia</taxon>
    </lineage>
</organism>
<dbReference type="SMART" id="SM00360">
    <property type="entry name" value="RRM"/>
    <property type="match status" value="2"/>
</dbReference>
<dbReference type="SUPFAM" id="SSF54928">
    <property type="entry name" value="RNA-binding domain, RBD"/>
    <property type="match status" value="2"/>
</dbReference>
<evidence type="ECO:0000256" key="7">
    <source>
        <dbReference type="ARBA" id="ARBA00022884"/>
    </source>
</evidence>
<dbReference type="GO" id="GO:0000463">
    <property type="term" value="P:maturation of LSU-rRNA from tricistronic rRNA transcript (SSU-rRNA, 5.8S rRNA, LSU-rRNA)"/>
    <property type="evidence" value="ECO:0007669"/>
    <property type="project" value="TreeGrafter"/>
</dbReference>
<evidence type="ECO:0000256" key="2">
    <source>
        <dbReference type="ARBA" id="ARBA00004604"/>
    </source>
</evidence>
<dbReference type="VEuPathDB" id="FungiDB:YALI1_F08757g"/>
<name>A0A371C0G4_YARLL</name>
<dbReference type="AlphaFoldDB" id="A0A371C0G4"/>
<comment type="similarity">
    <text evidence="3">Belongs to the RRM RBM34 family.</text>
</comment>
<dbReference type="Pfam" id="PF00076">
    <property type="entry name" value="RRM_1"/>
    <property type="match status" value="1"/>
</dbReference>
<evidence type="ECO:0000256" key="8">
    <source>
        <dbReference type="ARBA" id="ARBA00023242"/>
    </source>
</evidence>
<dbReference type="Proteomes" id="UP000256601">
    <property type="component" value="Unassembled WGS sequence"/>
</dbReference>
<feature type="compositionally biased region" description="Basic residues" evidence="10">
    <location>
        <begin position="239"/>
        <end position="251"/>
    </location>
</feature>
<dbReference type="InterPro" id="IPR035979">
    <property type="entry name" value="RBD_domain_sf"/>
</dbReference>
<evidence type="ECO:0000256" key="9">
    <source>
        <dbReference type="PROSITE-ProRule" id="PRU00176"/>
    </source>
</evidence>
<dbReference type="InterPro" id="IPR034777">
    <property type="entry name" value="Nop12_RRM1"/>
</dbReference>
<feature type="compositionally biased region" description="Basic and acidic residues" evidence="10">
    <location>
        <begin position="253"/>
        <end position="281"/>
    </location>
</feature>
<sequence>MAKLAEEVAEEKPMVAETSAEEIKVDEPESDSEDEPELDVDEETKKKLEATNKELDKADYTIFVGNVSSEVITDKTVYNNFKALFAAIGTVASVRFRSISFSKLLPRKVAFISQQFHSKRDTVNAYIVFKNVKSVKGALTLNGSVFKGFHMRVDSVAHPGAQDHKRCVFVGALDFEEQEESLWEAFSSCGDVEYVRIVRDPKTNVGKGFAYVQFKDVNSVEQALLLNGKGINELSKSTTNKRKLRVSRAKSQHSQERAKQADMKNIRNAKTEGLSRDEKSHFGRAQSRLGKAGKAQLQSIVQEGLRAKKEDGKVNLARSKRRGVKPNKNRVEKPGQSRAEKRKAMFGTPTNGAPGAGGKKKRLTTRSQKFKQDGGVKKDGDAKKDGPKKERDGSKKGSKKN</sequence>
<dbReference type="InterPro" id="IPR012677">
    <property type="entry name" value="Nucleotide-bd_a/b_plait_sf"/>
</dbReference>
<evidence type="ECO:0000259" key="11">
    <source>
        <dbReference type="PROSITE" id="PS50102"/>
    </source>
</evidence>
<reference evidence="12 13" key="1">
    <citation type="submission" date="2018-07" db="EMBL/GenBank/DDBJ databases">
        <title>Draft Genome Assemblies for Five Robust Yarrowia lipolytica Strains Exhibiting High Lipid Production and Pentose Sugar Utilization and Sugar Alcohol Secretion from Undetoxified Lignocellulosic Biomass Hydrolysates.</title>
        <authorList>
            <consortium name="DOE Joint Genome Institute"/>
            <person name="Walker C."/>
            <person name="Ryu S."/>
            <person name="Na H."/>
            <person name="Zane M."/>
            <person name="LaButti K."/>
            <person name="Lipzen A."/>
            <person name="Haridas S."/>
            <person name="Barry K."/>
            <person name="Grigoriev I.V."/>
            <person name="Quarterman J."/>
            <person name="Slininger P."/>
            <person name="Dien B."/>
            <person name="Trinh C.T."/>
        </authorList>
    </citation>
    <scope>NUCLEOTIDE SEQUENCE [LARGE SCALE GENOMIC DNA]</scope>
    <source>
        <strain evidence="12 13">YB392</strain>
    </source>
</reference>
<feature type="compositionally biased region" description="Basic and acidic residues" evidence="10">
    <location>
        <begin position="329"/>
        <end position="343"/>
    </location>
</feature>
<feature type="compositionally biased region" description="Basic and acidic residues" evidence="10">
    <location>
        <begin position="370"/>
        <end position="395"/>
    </location>
</feature>
<dbReference type="CDD" id="cd12669">
    <property type="entry name" value="RRM1_Nop12p_like"/>
    <property type="match status" value="1"/>
</dbReference>
<evidence type="ECO:0000256" key="3">
    <source>
        <dbReference type="ARBA" id="ARBA00007077"/>
    </source>
</evidence>
<keyword evidence="6" id="KW-0698">rRNA processing</keyword>
<evidence type="ECO:0000256" key="4">
    <source>
        <dbReference type="ARBA" id="ARBA00015520"/>
    </source>
</evidence>